<evidence type="ECO:0000256" key="3">
    <source>
        <dbReference type="ARBA" id="ARBA00004760"/>
    </source>
</evidence>
<evidence type="ECO:0000256" key="8">
    <source>
        <dbReference type="ARBA" id="ARBA00022919"/>
    </source>
</evidence>
<feature type="region of interest" description="Disordered" evidence="17">
    <location>
        <begin position="597"/>
        <end position="656"/>
    </location>
</feature>
<evidence type="ECO:0000256" key="4">
    <source>
        <dbReference type="ARBA" id="ARBA00004991"/>
    </source>
</evidence>
<dbReference type="GO" id="GO:0008117">
    <property type="term" value="F:sphinganine-1-phosphate aldolase activity"/>
    <property type="evidence" value="ECO:0007669"/>
    <property type="project" value="UniProtKB-EC"/>
</dbReference>
<name>A0A914ICU5_GLORO</name>
<evidence type="ECO:0000313" key="18">
    <source>
        <dbReference type="Proteomes" id="UP000887572"/>
    </source>
</evidence>
<keyword evidence="18" id="KW-1185">Reference proteome</keyword>
<evidence type="ECO:0000256" key="13">
    <source>
        <dbReference type="ARBA" id="ARBA00038302"/>
    </source>
</evidence>
<evidence type="ECO:0000256" key="5">
    <source>
        <dbReference type="ARBA" id="ARBA00022692"/>
    </source>
</evidence>
<dbReference type="PANTHER" id="PTHR42735:SF6">
    <property type="entry name" value="SPHINGOSINE-1-PHOSPHATE LYASE 1"/>
    <property type="match status" value="1"/>
</dbReference>
<dbReference type="GO" id="GO:0005789">
    <property type="term" value="C:endoplasmic reticulum membrane"/>
    <property type="evidence" value="ECO:0007669"/>
    <property type="project" value="UniProtKB-SubCell"/>
</dbReference>
<dbReference type="SUPFAM" id="SSF53383">
    <property type="entry name" value="PLP-dependent transferases"/>
    <property type="match status" value="1"/>
</dbReference>
<protein>
    <recommendedName>
        <fullName evidence="14">sphinganine-1-phosphate aldolase</fullName>
        <ecNumber evidence="14">4.1.2.27</ecNumber>
    </recommendedName>
    <alternativeName>
        <fullName evidence="15">Sphingosine-1-phosphate aldolase</fullName>
    </alternativeName>
</protein>
<dbReference type="WBParaSite" id="Gr19_v10_g8715.t1">
    <property type="protein sequence ID" value="Gr19_v10_g8715.t1"/>
    <property type="gene ID" value="Gr19_v10_g8715"/>
</dbReference>
<evidence type="ECO:0000256" key="12">
    <source>
        <dbReference type="ARBA" id="ARBA00023239"/>
    </source>
</evidence>
<evidence type="ECO:0000256" key="14">
    <source>
        <dbReference type="ARBA" id="ARBA00038965"/>
    </source>
</evidence>
<evidence type="ECO:0000256" key="11">
    <source>
        <dbReference type="ARBA" id="ARBA00023136"/>
    </source>
</evidence>
<comment type="pathway">
    <text evidence="4">Sphingolipid metabolism.</text>
</comment>
<keyword evidence="8" id="KW-0746">Sphingolipid metabolism</keyword>
<keyword evidence="10" id="KW-0443">Lipid metabolism</keyword>
<keyword evidence="5" id="KW-0812">Transmembrane</keyword>
<dbReference type="GO" id="GO:0019752">
    <property type="term" value="P:carboxylic acid metabolic process"/>
    <property type="evidence" value="ECO:0007669"/>
    <property type="project" value="InterPro"/>
</dbReference>
<dbReference type="FunFam" id="3.40.640.10:FF:000020">
    <property type="entry name" value="sphingosine-1-phosphate lyase 1"/>
    <property type="match status" value="1"/>
</dbReference>
<comment type="subcellular location">
    <subcellularLocation>
        <location evidence="2">Endoplasmic reticulum membrane</location>
        <topology evidence="2">Single-pass membrane protein</topology>
    </subcellularLocation>
</comment>
<evidence type="ECO:0000256" key="9">
    <source>
        <dbReference type="ARBA" id="ARBA00022989"/>
    </source>
</evidence>
<dbReference type="InterPro" id="IPR015422">
    <property type="entry name" value="PyrdxlP-dep_Trfase_small"/>
</dbReference>
<dbReference type="InterPro" id="IPR015424">
    <property type="entry name" value="PyrdxlP-dep_Trfase"/>
</dbReference>
<feature type="modified residue" description="N6-(pyridoxal phosphate)lysine" evidence="16">
    <location>
        <position position="344"/>
    </location>
</feature>
<dbReference type="Gene3D" id="3.40.640.10">
    <property type="entry name" value="Type I PLP-dependent aspartate aminotransferase-like (Major domain)"/>
    <property type="match status" value="1"/>
</dbReference>
<evidence type="ECO:0000256" key="2">
    <source>
        <dbReference type="ARBA" id="ARBA00004389"/>
    </source>
</evidence>
<keyword evidence="9" id="KW-1133">Transmembrane helix</keyword>
<comment type="pathway">
    <text evidence="3">Lipid metabolism; sphingolipid metabolism.</text>
</comment>
<keyword evidence="6" id="KW-0256">Endoplasmic reticulum</keyword>
<dbReference type="InterPro" id="IPR015421">
    <property type="entry name" value="PyrdxlP-dep_Trfase_major"/>
</dbReference>
<sequence length="656" mass="74112">MDHTPWRVIAQVIDDVRVFVNRRFDHLEQWQIILYTMSFILFVQWVRKLLKFEEFVSLRQLWGDMLLSFSSYKQKWEKDKEIAYKELEDRIHRADRLKEFYKYLPDRGLPPDDIIREATAYKTMSDILFERGRLCGSLFAIEDDDSNYQRLIRQVFELYSHSNATFPEACPAIRKMEAECIRILCSLFHGGAKSCGVITTSGSESVILACLAYRNFANKNGIRRPEIIVASNAHVAFFKAAKMLGMRVVRIQTNSKSVVNIGALKRAIGRETCLIVASAPAFVTGIMDDIEEISQLGLRFGVPVHVDATIGGFLLPFMEQCDYPAPMFDFRISGVTSISVDMHKYAYCPVGSSAVLYRDADLLYHQCYSNLHWSGGMYTSPTLDGSRSGLLIALTWASLLYQGRLGFVERTQRILDSSRMLRRRLEEIPELEVLGDPLGPVLAVVSTNPKLPIHALGDEMNELGWSFTFLQNPNALRFSISQHQTRGDVIDELTDNLKKCCEKILTATDYPYPTKTNVIFGISAAFSDRGIPNQLPNLFIDALYSTPTSPHGEGIRKRTLSIEGRKLSQLQRPGGLEALQELYAHGEHALVTFNAPPETETQNQNDDEQQQQQQEQNGGSIDTKYIGGTNTAAASMPTPEEEKEEKEGEGDNKERT</sequence>
<evidence type="ECO:0000256" key="1">
    <source>
        <dbReference type="ARBA" id="ARBA00001933"/>
    </source>
</evidence>
<keyword evidence="12" id="KW-0456">Lyase</keyword>
<evidence type="ECO:0000313" key="19">
    <source>
        <dbReference type="WBParaSite" id="Gr19_v10_g8715.t1"/>
    </source>
</evidence>
<dbReference type="InterPro" id="IPR002129">
    <property type="entry name" value="PyrdxlP-dep_de-COase"/>
</dbReference>
<dbReference type="InterPro" id="IPR050477">
    <property type="entry name" value="GrpII_AminoAcid_Decarb"/>
</dbReference>
<dbReference type="AlphaFoldDB" id="A0A914ICU5"/>
<dbReference type="Gene3D" id="6.10.140.2150">
    <property type="match status" value="1"/>
</dbReference>
<dbReference type="GO" id="GO:0030149">
    <property type="term" value="P:sphingolipid catabolic process"/>
    <property type="evidence" value="ECO:0007669"/>
    <property type="project" value="TreeGrafter"/>
</dbReference>
<evidence type="ECO:0000256" key="17">
    <source>
        <dbReference type="SAM" id="MobiDB-lite"/>
    </source>
</evidence>
<evidence type="ECO:0000256" key="6">
    <source>
        <dbReference type="ARBA" id="ARBA00022824"/>
    </source>
</evidence>
<dbReference type="Gene3D" id="3.90.1150.10">
    <property type="entry name" value="Aspartate Aminotransferase, domain 1"/>
    <property type="match status" value="1"/>
</dbReference>
<evidence type="ECO:0000256" key="7">
    <source>
        <dbReference type="ARBA" id="ARBA00022898"/>
    </source>
</evidence>
<proteinExistence type="inferred from homology"/>
<reference evidence="19" key="1">
    <citation type="submission" date="2022-11" db="UniProtKB">
        <authorList>
            <consortium name="WormBaseParasite"/>
        </authorList>
    </citation>
    <scope>IDENTIFICATION</scope>
</reference>
<feature type="compositionally biased region" description="Basic and acidic residues" evidence="17">
    <location>
        <begin position="645"/>
        <end position="656"/>
    </location>
</feature>
<evidence type="ECO:0000256" key="16">
    <source>
        <dbReference type="PIRSR" id="PIRSR602129-50"/>
    </source>
</evidence>
<dbReference type="PANTHER" id="PTHR42735">
    <property type="match status" value="1"/>
</dbReference>
<comment type="cofactor">
    <cofactor evidence="1 16">
        <name>pyridoxal 5'-phosphate</name>
        <dbReference type="ChEBI" id="CHEBI:597326"/>
    </cofactor>
</comment>
<feature type="compositionally biased region" description="Low complexity" evidence="17">
    <location>
        <begin position="598"/>
        <end position="617"/>
    </location>
</feature>
<keyword evidence="7 16" id="KW-0663">Pyridoxal phosphate</keyword>
<comment type="similarity">
    <text evidence="13">Belongs to the group II decarboxylase family. Sphingosine-1-phosphate lyase subfamily.</text>
</comment>
<dbReference type="Proteomes" id="UP000887572">
    <property type="component" value="Unplaced"/>
</dbReference>
<keyword evidence="11" id="KW-0472">Membrane</keyword>
<organism evidence="18 19">
    <name type="scientific">Globodera rostochiensis</name>
    <name type="common">Golden nematode worm</name>
    <name type="synonym">Heterodera rostochiensis</name>
    <dbReference type="NCBI Taxonomy" id="31243"/>
    <lineage>
        <taxon>Eukaryota</taxon>
        <taxon>Metazoa</taxon>
        <taxon>Ecdysozoa</taxon>
        <taxon>Nematoda</taxon>
        <taxon>Chromadorea</taxon>
        <taxon>Rhabditida</taxon>
        <taxon>Tylenchina</taxon>
        <taxon>Tylenchomorpha</taxon>
        <taxon>Tylenchoidea</taxon>
        <taxon>Heteroderidae</taxon>
        <taxon>Heteroderinae</taxon>
        <taxon>Globodera</taxon>
    </lineage>
</organism>
<evidence type="ECO:0000256" key="15">
    <source>
        <dbReference type="ARBA" id="ARBA00042568"/>
    </source>
</evidence>
<evidence type="ECO:0000256" key="10">
    <source>
        <dbReference type="ARBA" id="ARBA00023098"/>
    </source>
</evidence>
<accession>A0A914ICU5</accession>
<dbReference type="Pfam" id="PF00282">
    <property type="entry name" value="Pyridoxal_deC"/>
    <property type="match status" value="1"/>
</dbReference>
<dbReference type="GO" id="GO:0030170">
    <property type="term" value="F:pyridoxal phosphate binding"/>
    <property type="evidence" value="ECO:0007669"/>
    <property type="project" value="InterPro"/>
</dbReference>
<dbReference type="EC" id="4.1.2.27" evidence="14"/>